<evidence type="ECO:0000313" key="2">
    <source>
        <dbReference type="EMBL" id="UZE94554.1"/>
    </source>
</evidence>
<proteinExistence type="predicted"/>
<dbReference type="Pfam" id="PF08668">
    <property type="entry name" value="HDOD"/>
    <property type="match status" value="1"/>
</dbReference>
<organism evidence="2 3">
    <name type="scientific">Alkalimarinus alittae</name>
    <dbReference type="NCBI Taxonomy" id="2961619"/>
    <lineage>
        <taxon>Bacteria</taxon>
        <taxon>Pseudomonadati</taxon>
        <taxon>Pseudomonadota</taxon>
        <taxon>Gammaproteobacteria</taxon>
        <taxon>Alteromonadales</taxon>
        <taxon>Alteromonadaceae</taxon>
        <taxon>Alkalimarinus</taxon>
    </lineage>
</organism>
<dbReference type="SUPFAM" id="SSF109604">
    <property type="entry name" value="HD-domain/PDEase-like"/>
    <property type="match status" value="1"/>
</dbReference>
<name>A0ABY6MXK2_9ALTE</name>
<dbReference type="EMBL" id="CP100390">
    <property type="protein sequence ID" value="UZE94554.1"/>
    <property type="molecule type" value="Genomic_DNA"/>
</dbReference>
<dbReference type="PROSITE" id="PS51833">
    <property type="entry name" value="HDOD"/>
    <property type="match status" value="1"/>
</dbReference>
<dbReference type="PANTHER" id="PTHR33525">
    <property type="match status" value="1"/>
</dbReference>
<dbReference type="Proteomes" id="UP001163739">
    <property type="component" value="Chromosome"/>
</dbReference>
<reference evidence="2" key="1">
    <citation type="submission" date="2022-06" db="EMBL/GenBank/DDBJ databases">
        <title>Alkalimarinus sp. nov., isolated from gut of a Alitta virens.</title>
        <authorList>
            <person name="Yang A.I."/>
            <person name="Shin N.-R."/>
        </authorList>
    </citation>
    <scope>NUCLEOTIDE SEQUENCE</scope>
    <source>
        <strain evidence="2">A2M4</strain>
    </source>
</reference>
<evidence type="ECO:0000313" key="3">
    <source>
        <dbReference type="Proteomes" id="UP001163739"/>
    </source>
</evidence>
<dbReference type="Gene3D" id="1.10.3210.10">
    <property type="entry name" value="Hypothetical protein af1432"/>
    <property type="match status" value="1"/>
</dbReference>
<dbReference type="RefSeq" id="WP_265046046.1">
    <property type="nucleotide sequence ID" value="NZ_CP100390.1"/>
</dbReference>
<dbReference type="InterPro" id="IPR013976">
    <property type="entry name" value="HDOD"/>
</dbReference>
<keyword evidence="3" id="KW-1185">Reference proteome</keyword>
<evidence type="ECO:0000259" key="1">
    <source>
        <dbReference type="PROSITE" id="PS51833"/>
    </source>
</evidence>
<protein>
    <submittedName>
        <fullName evidence="2">HDOD domain-containing protein</fullName>
    </submittedName>
</protein>
<feature type="domain" description="HDOD" evidence="1">
    <location>
        <begin position="101"/>
        <end position="293"/>
    </location>
</feature>
<accession>A0ABY6MXK2</accession>
<gene>
    <name evidence="2" type="ORF">NKI27_10690</name>
</gene>
<sequence length="356" mass="40010">MPWQWINRIFNRASSVPPHYESTLNANHSEPSATIDTNKLNLDETENHLIQSTSNELESAFFCWLLNCTESELQMTTDQLNEKEQKILKTLDHDALSIDQIPRRPASFPLLIKLLNKDDSSTREISNTLLADPALATQTLKTANSPFFRVSSEPIDSVEQAVFILGSEGIRNIISATVMMPLMKGGNSKEGEFSQKVWEWGLLSATASDQYSFYQGHESSALYILGLLPALTYLLIYRSLLSYSADDPSIGELEPSMIKSIIQKRNWKMCHEICQQWGLPPASNKYLLDAERPSTDKSLSPLRDGIFMGTHKILQSVSRSPIADRDVHRLSRAPKAVDKKVIKYLEEKLKAASAIP</sequence>
<dbReference type="PANTHER" id="PTHR33525:SF6">
    <property type="entry name" value="HDOD DOMAIN-CONTAINING PROTEIN"/>
    <property type="match status" value="1"/>
</dbReference>
<dbReference type="InterPro" id="IPR052340">
    <property type="entry name" value="RNase_Y/CdgJ"/>
</dbReference>